<dbReference type="PANTHER" id="PTHR22916">
    <property type="entry name" value="GLYCOSYLTRANSFERASE"/>
    <property type="match status" value="1"/>
</dbReference>
<organism evidence="2 3">
    <name type="scientific">Nitrosomonas ureae</name>
    <dbReference type="NCBI Taxonomy" id="44577"/>
    <lineage>
        <taxon>Bacteria</taxon>
        <taxon>Pseudomonadati</taxon>
        <taxon>Pseudomonadota</taxon>
        <taxon>Betaproteobacteria</taxon>
        <taxon>Nitrosomonadales</taxon>
        <taxon>Nitrosomonadaceae</taxon>
        <taxon>Nitrosomonas</taxon>
    </lineage>
</organism>
<evidence type="ECO:0000313" key="2">
    <source>
        <dbReference type="EMBL" id="SEQ06874.1"/>
    </source>
</evidence>
<dbReference type="Gene3D" id="3.90.550.10">
    <property type="entry name" value="Spore Coat Polysaccharide Biosynthesis Protein SpsA, Chain A"/>
    <property type="match status" value="3"/>
</dbReference>
<evidence type="ECO:0000313" key="3">
    <source>
        <dbReference type="Proteomes" id="UP000181998"/>
    </source>
</evidence>
<dbReference type="SUPFAM" id="SSF53448">
    <property type="entry name" value="Nucleotide-diphospho-sugar transferases"/>
    <property type="match status" value="3"/>
</dbReference>
<dbReference type="OrthoDB" id="433681at2"/>
<dbReference type="InterPro" id="IPR029044">
    <property type="entry name" value="Nucleotide-diphossugar_trans"/>
</dbReference>
<feature type="domain" description="Glycosyltransferase 2-like" evidence="1">
    <location>
        <begin position="12"/>
        <end position="134"/>
    </location>
</feature>
<dbReference type="InterPro" id="IPR001173">
    <property type="entry name" value="Glyco_trans_2-like"/>
</dbReference>
<dbReference type="GO" id="GO:0016758">
    <property type="term" value="F:hexosyltransferase activity"/>
    <property type="evidence" value="ECO:0007669"/>
    <property type="project" value="UniProtKB-ARBA"/>
</dbReference>
<dbReference type="CDD" id="cd00761">
    <property type="entry name" value="Glyco_tranf_GTA_type"/>
    <property type="match status" value="2"/>
</dbReference>
<dbReference type="RefSeq" id="WP_074720707.1">
    <property type="nucleotide sequence ID" value="NZ_FOFX01000018.1"/>
</dbReference>
<sequence length="803" mass="91493">MIKNNSFEPLVSCIMPTANRRQFVPRAMEYFLRQDYPEKELIILDDGEDSIADLIPNDLRIRYFRETNRKNVGAKRNWLCEQARGEIIVHWDDDDWFAPNRLSLQVDAICQEEADICGVNRIFFLAADSHLAWEYVYKGNGARWVCGSSLCFTKKFWQCNRFTEINIGEDTRFVCADRTARIVVMPDNTFLVALVHGANTSPKRVRDRAWEVRNPEQIRNLMGNDWAYYIMESQPSMRRDSTGNRQTEEQQQLPPMFKVEETTKVSIGIHVTDDGARLLASCAAIAAHTSIQTEVLLLADGADESAESAIAQLTQFRRIGFEARRGAPACFNLLAREGLGNILIFIESGALPGPGWLESLIHALSQNSSNGLVGPSTNRSWNMQCVFPNAKTSDISATARAAQSRFGYSVRTMEPLYCLSDFCYVVRREVIEAIGAADEDYGEGPCWEMDYSVRAARAGWRPVWAQSAYVYRMPPTQHRMRREADSFEANRHRYQNKFCARQLEGNSERYNPHCRGEQCGNFAPKEQISISISLDEKTFRQSASDSVMPETNSEFIFNFIKPSRPLVSCIMPTRNRRPFIPLALQCFDEQDYEPKELVIIDDGDDSVEDLIHGHPGVRYRRLNERHSIGAKRNLACQIAQGAVVVLWDDDDWYGSNRISAQVDPILSGDAQITGLETRWILNLNSREFWTLSTALHHRMFVGDIAGGTMAFEHNIWKSGIRFPNINLAEDADFLRQAQQSGEHLIRVANDNLFIYMRHGSNSWKFQAGHFLEMQGWLHIDPPNGFGNSLIDLYEQAALEMCHV</sequence>
<dbReference type="EMBL" id="FOFX01000018">
    <property type="protein sequence ID" value="SEQ06874.1"/>
    <property type="molecule type" value="Genomic_DNA"/>
</dbReference>
<feature type="domain" description="Glycosyltransferase 2-like" evidence="1">
    <location>
        <begin position="568"/>
        <end position="677"/>
    </location>
</feature>
<reference evidence="2 3" key="1">
    <citation type="submission" date="2016-10" db="EMBL/GenBank/DDBJ databases">
        <authorList>
            <person name="de Groot N.N."/>
        </authorList>
    </citation>
    <scope>NUCLEOTIDE SEQUENCE [LARGE SCALE GENOMIC DNA]</scope>
    <source>
        <strain evidence="2 3">Nm9</strain>
    </source>
</reference>
<dbReference type="AlphaFoldDB" id="A0A1H9D0B2"/>
<name>A0A1H9D0B2_9PROT</name>
<gene>
    <name evidence="2" type="ORF">SAMN05421510_101822</name>
</gene>
<accession>A0A1H9D0B2</accession>
<evidence type="ECO:0000259" key="1">
    <source>
        <dbReference type="Pfam" id="PF00535"/>
    </source>
</evidence>
<keyword evidence="2" id="KW-0808">Transferase</keyword>
<dbReference type="PANTHER" id="PTHR22916:SF3">
    <property type="entry name" value="UDP-GLCNAC:BETAGAL BETA-1,3-N-ACETYLGLUCOSAMINYLTRANSFERASE-LIKE PROTEIN 1"/>
    <property type="match status" value="1"/>
</dbReference>
<protein>
    <submittedName>
        <fullName evidence="2">Glycosyltransferase involved in cell wall bisynthesis</fullName>
    </submittedName>
</protein>
<dbReference type="Pfam" id="PF00535">
    <property type="entry name" value="Glycos_transf_2"/>
    <property type="match status" value="2"/>
</dbReference>
<dbReference type="Proteomes" id="UP000181998">
    <property type="component" value="Unassembled WGS sequence"/>
</dbReference>
<proteinExistence type="predicted"/>